<feature type="domain" description="Putative adhesin Stv" evidence="1">
    <location>
        <begin position="188"/>
        <end position="336"/>
    </location>
</feature>
<dbReference type="RefSeq" id="WP_133794732.1">
    <property type="nucleotide sequence ID" value="NZ_FNDV01000003.1"/>
</dbReference>
<dbReference type="Pfam" id="PF21527">
    <property type="entry name" value="Stv"/>
    <property type="match status" value="1"/>
</dbReference>
<dbReference type="OrthoDB" id="10021539at2"/>
<dbReference type="Proteomes" id="UP000199651">
    <property type="component" value="Unassembled WGS sequence"/>
</dbReference>
<protein>
    <recommendedName>
        <fullName evidence="1">Putative adhesin Stv domain-containing protein</fullName>
    </recommendedName>
</protein>
<dbReference type="AlphaFoldDB" id="A0A1H0F4E4"/>
<sequence length="642" mass="69816">MEADGAGRAASPPRSVDVAGLRAQAERVYAPVRELWGQAESARALYDRGNAALALARVAVRTRDLTVELLRSHEQETVTTAGREWGTGDSHALLARVAEAAYQATYNQFATRLREAAEGSAEGSSARTDVLDELSLRVRRYLDEVVDAYGRYLIAVAPTPHAYARRFPAVGLDDHGRSRAVAGRTGTAFVCGHGEDLGTGEVRVPRGRSVSFYADLDTSMASTVARAVLTAGDIRPRETYHAGQDIPNYVLTTLEDVDTADDLASVSDRLPGKVYLVGADWPLGDSPLRLCTTRSACADPDPAVGYEPDLSTRHHPGCDGLFNRLAEADLHLLICRQAPEGPPVDTTEMDVRPVLDDQGRPVGHATPYGDEPDAYITSLKEQVEAIYGWAAVDLAAAVTYVHSLPQATLAALRSYDDFAQWLECTQHTPDRRQAQAAAEVLVLGYEQSPTTALLWWRALPRVTREILWTRPDVRRCLRPHGERVGEPHRPRGPAPAEFSTAWTDVHWRNAFSTWLVAAVRTPPQQPLLTLYAQLHPVSAGTVGGITMTTGSAFGALSTLADTDVLPAAEHIVAYCDGHFPVLREPRVLDALATDLRDSGLVAPIRKDLERLDISLTRQLDTHYQAFRQVAVSRSAEPAGSAT</sequence>
<organism evidence="2 3">
    <name type="scientific">Actinokineospora alba</name>
    <dbReference type="NCBI Taxonomy" id="504798"/>
    <lineage>
        <taxon>Bacteria</taxon>
        <taxon>Bacillati</taxon>
        <taxon>Actinomycetota</taxon>
        <taxon>Actinomycetes</taxon>
        <taxon>Pseudonocardiales</taxon>
        <taxon>Pseudonocardiaceae</taxon>
        <taxon>Actinokineospora</taxon>
    </lineage>
</organism>
<evidence type="ECO:0000313" key="2">
    <source>
        <dbReference type="EMBL" id="SDN89441.1"/>
    </source>
</evidence>
<reference evidence="3" key="1">
    <citation type="submission" date="2016-10" db="EMBL/GenBank/DDBJ databases">
        <authorList>
            <person name="Varghese N."/>
            <person name="Submissions S."/>
        </authorList>
    </citation>
    <scope>NUCLEOTIDE SEQUENCE [LARGE SCALE GENOMIC DNA]</scope>
    <source>
        <strain evidence="3">IBRC-M 10655</strain>
    </source>
</reference>
<accession>A0A1H0F4E4</accession>
<keyword evidence="3" id="KW-1185">Reference proteome</keyword>
<evidence type="ECO:0000259" key="1">
    <source>
        <dbReference type="Pfam" id="PF21527"/>
    </source>
</evidence>
<dbReference type="EMBL" id="FNJB01000001">
    <property type="protein sequence ID" value="SDN89441.1"/>
    <property type="molecule type" value="Genomic_DNA"/>
</dbReference>
<proteinExistence type="predicted"/>
<name>A0A1H0F4E4_9PSEU</name>
<evidence type="ECO:0000313" key="3">
    <source>
        <dbReference type="Proteomes" id="UP000199651"/>
    </source>
</evidence>
<gene>
    <name evidence="2" type="ORF">SAMN05192558_101223</name>
</gene>
<dbReference type="InterPro" id="IPR049002">
    <property type="entry name" value="Stv"/>
</dbReference>